<dbReference type="SUPFAM" id="SSF48295">
    <property type="entry name" value="TrpR-like"/>
    <property type="match status" value="1"/>
</dbReference>
<dbReference type="SMART" id="SM00760">
    <property type="entry name" value="Bac_DnaA_C"/>
    <property type="match status" value="1"/>
</dbReference>
<sequence length="148" mass="16780">MKTPDIIHTRVEALEALKLIAARHGRALKLDSSGPVPGRRRQEKNIQICEALIDVLSVYFGVSGTELRSPMRCRREVARVRQLGMYLAHTLFGMMMNEVAAGFSRDRTTVMYACHLVEDRRDDPEYDAVVSTIEKLVNVGFSDWRMVA</sequence>
<organism evidence="2 3">
    <name type="scientific">Brucella gallinifaecis</name>
    <dbReference type="NCBI Taxonomy" id="215590"/>
    <lineage>
        <taxon>Bacteria</taxon>
        <taxon>Pseudomonadati</taxon>
        <taxon>Pseudomonadota</taxon>
        <taxon>Alphaproteobacteria</taxon>
        <taxon>Hyphomicrobiales</taxon>
        <taxon>Brucellaceae</taxon>
        <taxon>Brucella/Ochrobactrum group</taxon>
        <taxon>Brucella</taxon>
    </lineage>
</organism>
<dbReference type="Proteomes" id="UP000315388">
    <property type="component" value="Unassembled WGS sequence"/>
</dbReference>
<dbReference type="InterPro" id="IPR010921">
    <property type="entry name" value="Trp_repressor/repl_initiator"/>
</dbReference>
<comment type="caution">
    <text evidence="2">The sequence shown here is derived from an EMBL/GenBank/DDBJ whole genome shotgun (WGS) entry which is preliminary data.</text>
</comment>
<dbReference type="AlphaFoldDB" id="A0A502BTI7"/>
<dbReference type="EMBL" id="VEWJ01000003">
    <property type="protein sequence ID" value="TPF76313.1"/>
    <property type="molecule type" value="Genomic_DNA"/>
</dbReference>
<dbReference type="InterPro" id="IPR013159">
    <property type="entry name" value="DnaA_C"/>
</dbReference>
<keyword evidence="3" id="KW-1185">Reference proteome</keyword>
<name>A0A502BTI7_9HYPH</name>
<accession>A0A502BTI7</accession>
<dbReference type="GO" id="GO:0043565">
    <property type="term" value="F:sequence-specific DNA binding"/>
    <property type="evidence" value="ECO:0007669"/>
    <property type="project" value="InterPro"/>
</dbReference>
<dbReference type="CDD" id="cd06571">
    <property type="entry name" value="Bac_DnaA_C"/>
    <property type="match status" value="1"/>
</dbReference>
<evidence type="ECO:0000313" key="3">
    <source>
        <dbReference type="Proteomes" id="UP000315388"/>
    </source>
</evidence>
<dbReference type="GO" id="GO:0006270">
    <property type="term" value="P:DNA replication initiation"/>
    <property type="evidence" value="ECO:0007669"/>
    <property type="project" value="InterPro"/>
</dbReference>
<gene>
    <name evidence="2" type="ORF">FHY56_05310</name>
</gene>
<dbReference type="Pfam" id="PF08299">
    <property type="entry name" value="Bac_DnaA_C"/>
    <property type="match status" value="1"/>
</dbReference>
<feature type="domain" description="Chromosomal replication initiator DnaA C-terminal" evidence="1">
    <location>
        <begin position="48"/>
        <end position="117"/>
    </location>
</feature>
<protein>
    <recommendedName>
        <fullName evidence="1">Chromosomal replication initiator DnaA C-terminal domain-containing protein</fullName>
    </recommendedName>
</protein>
<evidence type="ECO:0000259" key="1">
    <source>
        <dbReference type="SMART" id="SM00760"/>
    </source>
</evidence>
<dbReference type="OrthoDB" id="8480222at2"/>
<evidence type="ECO:0000313" key="2">
    <source>
        <dbReference type="EMBL" id="TPF76313.1"/>
    </source>
</evidence>
<reference evidence="2 3" key="1">
    <citation type="journal article" date="2003" name="Int. J. Syst. Evol. Microbiol.">
        <title>Towards a standardized format for the description of a novel species (of an established genus): Ochrobactrum gallinifaecis sp. nov.</title>
        <authorList>
            <person name="Kampfer P."/>
            <person name="Buczolits S."/>
            <person name="Albrecht A."/>
            <person name="Busse H.J."/>
            <person name="Stackebrandt E."/>
        </authorList>
    </citation>
    <scope>NUCLEOTIDE SEQUENCE [LARGE SCALE GENOMIC DNA]</scope>
    <source>
        <strain evidence="2 3">ISO 196</strain>
    </source>
</reference>
<proteinExistence type="predicted"/>
<dbReference type="NCBIfam" id="NF004686">
    <property type="entry name" value="PRK06030.1-1"/>
    <property type="match status" value="1"/>
</dbReference>
<dbReference type="Gene3D" id="1.10.1750.10">
    <property type="match status" value="1"/>
</dbReference>
<dbReference type="GO" id="GO:0005524">
    <property type="term" value="F:ATP binding"/>
    <property type="evidence" value="ECO:0007669"/>
    <property type="project" value="InterPro"/>
</dbReference>
<dbReference type="GO" id="GO:0006275">
    <property type="term" value="P:regulation of DNA replication"/>
    <property type="evidence" value="ECO:0007669"/>
    <property type="project" value="InterPro"/>
</dbReference>